<dbReference type="OrthoDB" id="338425at2"/>
<evidence type="ECO:0000313" key="1">
    <source>
        <dbReference type="EMBL" id="OWQ54024.1"/>
    </source>
</evidence>
<organism evidence="1 2">
    <name type="scientific">Stenotrophomonas maltophilia</name>
    <name type="common">Pseudomonas maltophilia</name>
    <name type="synonym">Xanthomonas maltophilia</name>
    <dbReference type="NCBI Taxonomy" id="40324"/>
    <lineage>
        <taxon>Bacteria</taxon>
        <taxon>Pseudomonadati</taxon>
        <taxon>Pseudomonadota</taxon>
        <taxon>Gammaproteobacteria</taxon>
        <taxon>Lysobacterales</taxon>
        <taxon>Lysobacteraceae</taxon>
        <taxon>Stenotrophomonas</taxon>
        <taxon>Stenotrophomonas maltophilia group</taxon>
    </lineage>
</organism>
<name>A0A246HMV6_STEMA</name>
<accession>A0A246HMV6</accession>
<reference evidence="1 2" key="1">
    <citation type="submission" date="2017-06" db="EMBL/GenBank/DDBJ databases">
        <authorList>
            <person name="Kim H.J."/>
            <person name="Triplett B.A."/>
        </authorList>
    </citation>
    <scope>NUCLEOTIDE SEQUENCE [LARGE SCALE GENOMIC DNA]</scope>
    <source>
        <strain evidence="1 2">13146</strain>
    </source>
</reference>
<dbReference type="Proteomes" id="UP000198157">
    <property type="component" value="Unassembled WGS sequence"/>
</dbReference>
<dbReference type="EMBL" id="NIVS01000020">
    <property type="protein sequence ID" value="OWQ54024.1"/>
    <property type="molecule type" value="Genomic_DNA"/>
</dbReference>
<proteinExistence type="predicted"/>
<dbReference type="CDD" id="cd18711">
    <property type="entry name" value="PIN_VapC-like_DUF411"/>
    <property type="match status" value="1"/>
</dbReference>
<dbReference type="PIRSF" id="PIRSF008505">
    <property type="entry name" value="UCP008505"/>
    <property type="match status" value="1"/>
</dbReference>
<dbReference type="Pfam" id="PF14367">
    <property type="entry name" value="DUF4411"/>
    <property type="match status" value="1"/>
</dbReference>
<evidence type="ECO:0008006" key="3">
    <source>
        <dbReference type="Google" id="ProtNLM"/>
    </source>
</evidence>
<dbReference type="InterPro" id="IPR016541">
    <property type="entry name" value="UCP008505"/>
</dbReference>
<evidence type="ECO:0000313" key="2">
    <source>
        <dbReference type="Proteomes" id="UP000198157"/>
    </source>
</evidence>
<protein>
    <recommendedName>
        <fullName evidence="3">DUF4411 family protein</fullName>
    </recommendedName>
</protein>
<dbReference type="AlphaFoldDB" id="A0A246HMV6"/>
<sequence length="156" mass="17319">MIYVFDTGSFSKLKHYYPGVFATLWSGLGDMVKAGSLLSTKEVRRELQNGSPDPYVDGWITKNGHIFTTPSTQELQIVASILAVNHFQSIIGEKQRLKGTPVADPFVIAAAKARAGTVVTEELFKDKSAKMPNICKHFDVQCTTLEGFMAQQEWTF</sequence>
<gene>
    <name evidence="1" type="ORF">CEE60_10230</name>
</gene>
<comment type="caution">
    <text evidence="1">The sequence shown here is derived from an EMBL/GenBank/DDBJ whole genome shotgun (WGS) entry which is preliminary data.</text>
</comment>